<dbReference type="Proteomes" id="UP000490939">
    <property type="component" value="Unassembled WGS sequence"/>
</dbReference>
<sequence length="133" mass="14773">MEHISKLYKIQSYFVYDNFNFQDTKRDEGVGHTAIMRNMTTASLIISPEIPPTSLTQNMYNPTIPLRAHDIFGSPALSGNDGSHSVAISKALIADAIKQLHPSSTSTIFYGKDELFPKMPSMDVLPATPTKHY</sequence>
<comment type="caution">
    <text evidence="1">The sequence shown here is derived from an EMBL/GenBank/DDBJ whole genome shotgun (WGS) entry which is preliminary data.</text>
</comment>
<name>A0A8H3U7F5_VENIN</name>
<reference evidence="1 2" key="1">
    <citation type="submission" date="2019-07" db="EMBL/GenBank/DDBJ databases">
        <title>Venturia inaequalis Genome Resource.</title>
        <authorList>
            <person name="Lichtner F.J."/>
        </authorList>
    </citation>
    <scope>NUCLEOTIDE SEQUENCE [LARGE SCALE GENOMIC DNA]</scope>
    <source>
        <strain evidence="1 2">DMI_063113</strain>
    </source>
</reference>
<accession>A0A8H3U7F5</accession>
<keyword evidence="2" id="KW-1185">Reference proteome</keyword>
<dbReference type="EMBL" id="WNWR01001353">
    <property type="protein sequence ID" value="KAE9963589.1"/>
    <property type="molecule type" value="Genomic_DNA"/>
</dbReference>
<evidence type="ECO:0000313" key="1">
    <source>
        <dbReference type="EMBL" id="KAE9963589.1"/>
    </source>
</evidence>
<protein>
    <submittedName>
        <fullName evidence="1">Uncharacterized protein</fullName>
    </submittedName>
</protein>
<gene>
    <name evidence="1" type="ORF">EG327_001354</name>
</gene>
<proteinExistence type="predicted"/>
<dbReference type="AlphaFoldDB" id="A0A8H3U7F5"/>
<organism evidence="1 2">
    <name type="scientific">Venturia inaequalis</name>
    <name type="common">Apple scab fungus</name>
    <dbReference type="NCBI Taxonomy" id="5025"/>
    <lineage>
        <taxon>Eukaryota</taxon>
        <taxon>Fungi</taxon>
        <taxon>Dikarya</taxon>
        <taxon>Ascomycota</taxon>
        <taxon>Pezizomycotina</taxon>
        <taxon>Dothideomycetes</taxon>
        <taxon>Pleosporomycetidae</taxon>
        <taxon>Venturiales</taxon>
        <taxon>Venturiaceae</taxon>
        <taxon>Venturia</taxon>
    </lineage>
</organism>
<evidence type="ECO:0000313" key="2">
    <source>
        <dbReference type="Proteomes" id="UP000490939"/>
    </source>
</evidence>